<dbReference type="InterPro" id="IPR001130">
    <property type="entry name" value="TatD-like"/>
</dbReference>
<evidence type="ECO:0000313" key="3">
    <source>
        <dbReference type="Proteomes" id="UP001172155"/>
    </source>
</evidence>
<comment type="caution">
    <text evidence="2">The sequence shown here is derived from an EMBL/GenBank/DDBJ whole genome shotgun (WGS) entry which is preliminary data.</text>
</comment>
<feature type="region of interest" description="Disordered" evidence="1">
    <location>
        <begin position="271"/>
        <end position="318"/>
    </location>
</feature>
<dbReference type="PANTHER" id="PTHR47345:SF1">
    <property type="entry name" value="CUT9-INTERACTING PROTEIN SCN1"/>
    <property type="match status" value="1"/>
</dbReference>
<evidence type="ECO:0000256" key="1">
    <source>
        <dbReference type="SAM" id="MobiDB-lite"/>
    </source>
</evidence>
<proteinExistence type="predicted"/>
<keyword evidence="3" id="KW-1185">Reference proteome</keyword>
<gene>
    <name evidence="2" type="ORF">B0T18DRAFT_435502</name>
</gene>
<feature type="region of interest" description="Disordered" evidence="1">
    <location>
        <begin position="193"/>
        <end position="215"/>
    </location>
</feature>
<sequence>MCPPSGDQVKPHQDGTGDESSKHAEPFPWHIGVYDAHCHVTDTMSSVANIAGMRARVLTIMATRSQDQELVSSVAAQHGIASRAKFDNALSAEASERVIPAFGWHPWFSHEFYDDAAKDITFDPSGDIDEQKTRHYTAVLSPAPEPDFIASLPVPKALSSFIDETRERLLSNPLALVGEIGLDRAFRLPQGWHQSKDVERSEGLTPGGRDGRLLSPHHVKLPHQAEILKAQLRLAGELGRAVSVHGVQAHGVVYETLASLWKGHEKEVMSRRQQRRVAEGAEDFSSSEDEDYDDDDDDDAEKEKPRKRARKPYQPKPFPPRICLHSFSGPPQMLQQYLNPAIPAHIFFSFSVVVNLSTAGGEGKFAEVIRACPNDRLLVESDIHTAGEEMDQLLEQICRKVCEIKGWSLSDGLERLKKNYEEFLFGGGR</sequence>
<dbReference type="PANTHER" id="PTHR47345">
    <property type="entry name" value="CUT9-INTERACTING PROTEIN SCN1"/>
    <property type="match status" value="1"/>
</dbReference>
<evidence type="ECO:0008006" key="4">
    <source>
        <dbReference type="Google" id="ProtNLM"/>
    </source>
</evidence>
<dbReference type="InterPro" id="IPR032466">
    <property type="entry name" value="Metal_Hydrolase"/>
</dbReference>
<protein>
    <recommendedName>
        <fullName evidence="4">Metallo-dependent hydrolase</fullName>
    </recommendedName>
</protein>
<feature type="region of interest" description="Disordered" evidence="1">
    <location>
        <begin position="1"/>
        <end position="24"/>
    </location>
</feature>
<dbReference type="GO" id="GO:0016788">
    <property type="term" value="F:hydrolase activity, acting on ester bonds"/>
    <property type="evidence" value="ECO:0007669"/>
    <property type="project" value="InterPro"/>
</dbReference>
<dbReference type="InterPro" id="IPR053044">
    <property type="entry name" value="Metallo-hydrolase/TatD-type"/>
</dbReference>
<evidence type="ECO:0000313" key="2">
    <source>
        <dbReference type="EMBL" id="KAK0750973.1"/>
    </source>
</evidence>
<name>A0AA40K9H8_9PEZI</name>
<feature type="compositionally biased region" description="Acidic residues" evidence="1">
    <location>
        <begin position="280"/>
        <end position="300"/>
    </location>
</feature>
<dbReference type="EMBL" id="JAUKUD010000002">
    <property type="protein sequence ID" value="KAK0750973.1"/>
    <property type="molecule type" value="Genomic_DNA"/>
</dbReference>
<accession>A0AA40K9H8</accession>
<dbReference type="SUPFAM" id="SSF51556">
    <property type="entry name" value="Metallo-dependent hydrolases"/>
    <property type="match status" value="1"/>
</dbReference>
<feature type="compositionally biased region" description="Basic and acidic residues" evidence="1">
    <location>
        <begin position="9"/>
        <end position="24"/>
    </location>
</feature>
<dbReference type="Proteomes" id="UP001172155">
    <property type="component" value="Unassembled WGS sequence"/>
</dbReference>
<dbReference type="AlphaFoldDB" id="A0AA40K9H8"/>
<organism evidence="2 3">
    <name type="scientific">Schizothecium vesticola</name>
    <dbReference type="NCBI Taxonomy" id="314040"/>
    <lineage>
        <taxon>Eukaryota</taxon>
        <taxon>Fungi</taxon>
        <taxon>Dikarya</taxon>
        <taxon>Ascomycota</taxon>
        <taxon>Pezizomycotina</taxon>
        <taxon>Sordariomycetes</taxon>
        <taxon>Sordariomycetidae</taxon>
        <taxon>Sordariales</taxon>
        <taxon>Schizotheciaceae</taxon>
        <taxon>Schizothecium</taxon>
    </lineage>
</organism>
<reference evidence="2" key="1">
    <citation type="submission" date="2023-06" db="EMBL/GenBank/DDBJ databases">
        <title>Genome-scale phylogeny and comparative genomics of the fungal order Sordariales.</title>
        <authorList>
            <consortium name="Lawrence Berkeley National Laboratory"/>
            <person name="Hensen N."/>
            <person name="Bonometti L."/>
            <person name="Westerberg I."/>
            <person name="Brannstrom I.O."/>
            <person name="Guillou S."/>
            <person name="Cros-Aarteil S."/>
            <person name="Calhoun S."/>
            <person name="Haridas S."/>
            <person name="Kuo A."/>
            <person name="Mondo S."/>
            <person name="Pangilinan J."/>
            <person name="Riley R."/>
            <person name="LaButti K."/>
            <person name="Andreopoulos B."/>
            <person name="Lipzen A."/>
            <person name="Chen C."/>
            <person name="Yanf M."/>
            <person name="Daum C."/>
            <person name="Ng V."/>
            <person name="Clum A."/>
            <person name="Steindorff A."/>
            <person name="Ohm R."/>
            <person name="Martin F."/>
            <person name="Silar P."/>
            <person name="Natvig D."/>
            <person name="Lalanne C."/>
            <person name="Gautier V."/>
            <person name="Ament-velasquez S.L."/>
            <person name="Kruys A."/>
            <person name="Hutchinson M.I."/>
            <person name="Powell A.J."/>
            <person name="Barry K."/>
            <person name="Miller A.N."/>
            <person name="Grigoriev I.V."/>
            <person name="Debuchy R."/>
            <person name="Gladieux P."/>
            <person name="Thoren M.H."/>
            <person name="Johannesson H."/>
        </authorList>
    </citation>
    <scope>NUCLEOTIDE SEQUENCE</scope>
    <source>
        <strain evidence="2">SMH3187-1</strain>
    </source>
</reference>
<dbReference type="Pfam" id="PF01026">
    <property type="entry name" value="TatD_DNase"/>
    <property type="match status" value="1"/>
</dbReference>
<dbReference type="Gene3D" id="3.20.20.140">
    <property type="entry name" value="Metal-dependent hydrolases"/>
    <property type="match status" value="1"/>
</dbReference>